<dbReference type="Gene3D" id="1.10.1740.10">
    <property type="match status" value="1"/>
</dbReference>
<reference evidence="9 10" key="1">
    <citation type="submission" date="2019-04" db="EMBL/GenBank/DDBJ databases">
        <authorList>
            <person name="Li Y."/>
            <person name="Wang J."/>
        </authorList>
    </citation>
    <scope>NUCLEOTIDE SEQUENCE [LARGE SCALE GENOMIC DNA]</scope>
    <source>
        <strain evidence="9 10">DSM 14668</strain>
    </source>
</reference>
<organism evidence="9 10">
    <name type="scientific">Polyangium fumosum</name>
    <dbReference type="NCBI Taxonomy" id="889272"/>
    <lineage>
        <taxon>Bacteria</taxon>
        <taxon>Pseudomonadati</taxon>
        <taxon>Myxococcota</taxon>
        <taxon>Polyangia</taxon>
        <taxon>Polyangiales</taxon>
        <taxon>Polyangiaceae</taxon>
        <taxon>Polyangium</taxon>
    </lineage>
</organism>
<protein>
    <recommendedName>
        <fullName evidence="6">RNA polymerase sigma factor</fullName>
    </recommendedName>
</protein>
<dbReference type="Pfam" id="PF04542">
    <property type="entry name" value="Sigma70_r2"/>
    <property type="match status" value="1"/>
</dbReference>
<feature type="domain" description="RNA polymerase sigma-70 region 2" evidence="7">
    <location>
        <begin position="5"/>
        <end position="48"/>
    </location>
</feature>
<dbReference type="PROSITE" id="PS01063">
    <property type="entry name" value="SIGMA70_ECF"/>
    <property type="match status" value="1"/>
</dbReference>
<dbReference type="InterPro" id="IPR014284">
    <property type="entry name" value="RNA_pol_sigma-70_dom"/>
</dbReference>
<evidence type="ECO:0000256" key="6">
    <source>
        <dbReference type="RuleBase" id="RU000716"/>
    </source>
</evidence>
<dbReference type="OrthoDB" id="5512435at2"/>
<dbReference type="NCBIfam" id="TIGR02937">
    <property type="entry name" value="sigma70-ECF"/>
    <property type="match status" value="1"/>
</dbReference>
<dbReference type="PANTHER" id="PTHR43133:SF8">
    <property type="entry name" value="RNA POLYMERASE SIGMA FACTOR HI_1459-RELATED"/>
    <property type="match status" value="1"/>
</dbReference>
<keyword evidence="4 6" id="KW-0238">DNA-binding</keyword>
<evidence type="ECO:0000313" key="10">
    <source>
        <dbReference type="Proteomes" id="UP000309215"/>
    </source>
</evidence>
<dbReference type="SUPFAM" id="SSF88946">
    <property type="entry name" value="Sigma2 domain of RNA polymerase sigma factors"/>
    <property type="match status" value="1"/>
</dbReference>
<keyword evidence="10" id="KW-1185">Reference proteome</keyword>
<keyword evidence="3 6" id="KW-0731">Sigma factor</keyword>
<dbReference type="AlphaFoldDB" id="A0A4V5PN42"/>
<name>A0A4V5PN42_9BACT</name>
<evidence type="ECO:0000259" key="7">
    <source>
        <dbReference type="Pfam" id="PF04542"/>
    </source>
</evidence>
<dbReference type="RefSeq" id="WP_136931942.1">
    <property type="nucleotide sequence ID" value="NZ_SSMQ01000031.1"/>
</dbReference>
<dbReference type="InterPro" id="IPR013249">
    <property type="entry name" value="RNA_pol_sigma70_r4_t2"/>
</dbReference>
<evidence type="ECO:0000256" key="3">
    <source>
        <dbReference type="ARBA" id="ARBA00023082"/>
    </source>
</evidence>
<evidence type="ECO:0000259" key="8">
    <source>
        <dbReference type="Pfam" id="PF08281"/>
    </source>
</evidence>
<evidence type="ECO:0000256" key="2">
    <source>
        <dbReference type="ARBA" id="ARBA00023015"/>
    </source>
</evidence>
<dbReference type="GO" id="GO:0006352">
    <property type="term" value="P:DNA-templated transcription initiation"/>
    <property type="evidence" value="ECO:0007669"/>
    <property type="project" value="InterPro"/>
</dbReference>
<dbReference type="InterPro" id="IPR036388">
    <property type="entry name" value="WH-like_DNA-bd_sf"/>
</dbReference>
<accession>A0A4V5PN42</accession>
<evidence type="ECO:0000256" key="5">
    <source>
        <dbReference type="ARBA" id="ARBA00023163"/>
    </source>
</evidence>
<sequence length="135" mass="15605">MEAREVDDLVQEVFLIAWCRRDGFVWGEQARAWLYTIALYRAANHLKLARNRFESLPGELPEPRVHPRMTQAMDAARLFWKIIQKLGEKLASVLVAYEIEGRSMLEIARALGIRLNTAYARLQLARNRAALCIPR</sequence>
<comment type="caution">
    <text evidence="9">The sequence shown here is derived from an EMBL/GenBank/DDBJ whole genome shotgun (WGS) entry which is preliminary data.</text>
</comment>
<keyword evidence="5 6" id="KW-0804">Transcription</keyword>
<dbReference type="InterPro" id="IPR000838">
    <property type="entry name" value="RNA_pol_sigma70_ECF_CS"/>
</dbReference>
<dbReference type="GO" id="GO:0003677">
    <property type="term" value="F:DNA binding"/>
    <property type="evidence" value="ECO:0007669"/>
    <property type="project" value="UniProtKB-KW"/>
</dbReference>
<dbReference type="PANTHER" id="PTHR43133">
    <property type="entry name" value="RNA POLYMERASE ECF-TYPE SIGMA FACTO"/>
    <property type="match status" value="1"/>
</dbReference>
<feature type="domain" description="RNA polymerase sigma factor 70 region 4 type 2" evidence="8">
    <location>
        <begin position="78"/>
        <end position="127"/>
    </location>
</feature>
<proteinExistence type="inferred from homology"/>
<dbReference type="Proteomes" id="UP000309215">
    <property type="component" value="Unassembled WGS sequence"/>
</dbReference>
<comment type="similarity">
    <text evidence="1 6">Belongs to the sigma-70 factor family. ECF subfamily.</text>
</comment>
<keyword evidence="2 6" id="KW-0805">Transcription regulation</keyword>
<dbReference type="EMBL" id="SSMQ01000031">
    <property type="protein sequence ID" value="TKD03146.1"/>
    <property type="molecule type" value="Genomic_DNA"/>
</dbReference>
<dbReference type="SUPFAM" id="SSF88659">
    <property type="entry name" value="Sigma3 and sigma4 domains of RNA polymerase sigma factors"/>
    <property type="match status" value="1"/>
</dbReference>
<dbReference type="Gene3D" id="1.10.10.10">
    <property type="entry name" value="Winged helix-like DNA-binding domain superfamily/Winged helix DNA-binding domain"/>
    <property type="match status" value="1"/>
</dbReference>
<evidence type="ECO:0000256" key="4">
    <source>
        <dbReference type="ARBA" id="ARBA00023125"/>
    </source>
</evidence>
<dbReference type="InterPro" id="IPR007627">
    <property type="entry name" value="RNA_pol_sigma70_r2"/>
</dbReference>
<dbReference type="GO" id="GO:0016987">
    <property type="term" value="F:sigma factor activity"/>
    <property type="evidence" value="ECO:0007669"/>
    <property type="project" value="UniProtKB-KW"/>
</dbReference>
<evidence type="ECO:0000313" key="9">
    <source>
        <dbReference type="EMBL" id="TKD03146.1"/>
    </source>
</evidence>
<dbReference type="InterPro" id="IPR013325">
    <property type="entry name" value="RNA_pol_sigma_r2"/>
</dbReference>
<evidence type="ECO:0000256" key="1">
    <source>
        <dbReference type="ARBA" id="ARBA00010641"/>
    </source>
</evidence>
<dbReference type="Pfam" id="PF08281">
    <property type="entry name" value="Sigma70_r4_2"/>
    <property type="match status" value="1"/>
</dbReference>
<dbReference type="InterPro" id="IPR039425">
    <property type="entry name" value="RNA_pol_sigma-70-like"/>
</dbReference>
<gene>
    <name evidence="9" type="ORF">E8A74_26875</name>
</gene>
<dbReference type="InterPro" id="IPR013324">
    <property type="entry name" value="RNA_pol_sigma_r3/r4-like"/>
</dbReference>